<feature type="compositionally biased region" description="Basic and acidic residues" evidence="1">
    <location>
        <begin position="94"/>
        <end position="109"/>
    </location>
</feature>
<name>A0A1W6N191_9HYPH</name>
<dbReference type="Proteomes" id="UP000193978">
    <property type="component" value="Chromosome"/>
</dbReference>
<dbReference type="InterPro" id="IPR014917">
    <property type="entry name" value="DUF1800"/>
</dbReference>
<accession>A0A1W6N191</accession>
<gene>
    <name evidence="2" type="ORF">B1812_11240</name>
</gene>
<dbReference type="EMBL" id="CP019948">
    <property type="protein sequence ID" value="ARN83586.1"/>
    <property type="molecule type" value="Genomic_DNA"/>
</dbReference>
<keyword evidence="3" id="KW-1185">Reference proteome</keyword>
<dbReference type="OrthoDB" id="9772295at2"/>
<dbReference type="AlphaFoldDB" id="A0A1W6N191"/>
<evidence type="ECO:0000256" key="1">
    <source>
        <dbReference type="SAM" id="MobiDB-lite"/>
    </source>
</evidence>
<feature type="compositionally biased region" description="Low complexity" evidence="1">
    <location>
        <begin position="76"/>
        <end position="90"/>
    </location>
</feature>
<evidence type="ECO:0000313" key="2">
    <source>
        <dbReference type="EMBL" id="ARN83586.1"/>
    </source>
</evidence>
<dbReference type="STRING" id="655015.B1812_11240"/>
<dbReference type="Pfam" id="PF08811">
    <property type="entry name" value="DUF1800"/>
    <property type="match status" value="1"/>
</dbReference>
<reference evidence="2 3" key="1">
    <citation type="submission" date="2017-02" db="EMBL/GenBank/DDBJ databases">
        <authorList>
            <person name="Peterson S.W."/>
        </authorList>
    </citation>
    <scope>NUCLEOTIDE SEQUENCE [LARGE SCALE GENOMIC DNA]</scope>
    <source>
        <strain evidence="2 3">S285</strain>
    </source>
</reference>
<protein>
    <recommendedName>
        <fullName evidence="4">DUF1800 family protein</fullName>
    </recommendedName>
</protein>
<evidence type="ECO:0000313" key="3">
    <source>
        <dbReference type="Proteomes" id="UP000193978"/>
    </source>
</evidence>
<evidence type="ECO:0008006" key="4">
    <source>
        <dbReference type="Google" id="ProtNLM"/>
    </source>
</evidence>
<feature type="region of interest" description="Disordered" evidence="1">
    <location>
        <begin position="76"/>
        <end position="109"/>
    </location>
</feature>
<dbReference type="KEGG" id="mbry:B1812_11240"/>
<proteinExistence type="predicted"/>
<organism evidence="2 3">
    <name type="scientific">Methylocystis bryophila</name>
    <dbReference type="NCBI Taxonomy" id="655015"/>
    <lineage>
        <taxon>Bacteria</taxon>
        <taxon>Pseudomonadati</taxon>
        <taxon>Pseudomonadota</taxon>
        <taxon>Alphaproteobacteria</taxon>
        <taxon>Hyphomicrobiales</taxon>
        <taxon>Methylocystaceae</taxon>
        <taxon>Methylocystis</taxon>
    </lineage>
</organism>
<sequence>MGNDPHAALAAFNRFGLGPSPGDLALARSDPRGFLKEELRSSYAAVIGPGELPTTRKALQALFLDQYEKRMAREAAALAPPQGPPAQSAAMEPKPQEAKDDKAKPKDPNAEQKIFREEAMARLSAQMSARSGFIERLVAFWSNHFAVSVAKGGFVRASAGAFEREAIRPHILGKFADLLIAVEQHPAMIFFLDNQRSIGPSSRAGTLDGKGLNENLAREILELHTLGVDGGYSQADVTALARIITGWSFAEASSETGEPGAFLFKSNWHEPGAQTLLGRIYDETGRAQGELALRDLARRPATARHIATKFARHFVADAPPRDLVEALTKNFLQTDGDLKELCLALIDHDAAWRALAAKIRTPNEFVVAALRATGFPLKEPGPALNVMNALGMPLWQPGGPNGFADTASVWASPEQMKLRLDASWQMAQRVKDVEPMAALETAFGEAASRETREAVARAESRPQAIALLFMSPEFQRR</sequence>